<dbReference type="EMBL" id="BGPR01005312">
    <property type="protein sequence ID" value="GBN09000.1"/>
    <property type="molecule type" value="Genomic_DNA"/>
</dbReference>
<comment type="caution">
    <text evidence="1">The sequence shown here is derived from an EMBL/GenBank/DDBJ whole genome shotgun (WGS) entry which is preliminary data.</text>
</comment>
<sequence length="125" mass="14094">MGSCRVNKGDVKAHCRDAGTRKHDPLSQSFKYRLVELLVERSTSRPKHFVDDLLGRKKEISMLLIVDMLIFDFLACVSLECDITGSSVSFRGRTETTSLVTRGSFSIHSQKSRHSVIFNCDRTGQ</sequence>
<accession>A0A4Y2L413</accession>
<reference evidence="1 2" key="1">
    <citation type="journal article" date="2019" name="Sci. Rep.">
        <title>Orb-weaving spider Araneus ventricosus genome elucidates the spidroin gene catalogue.</title>
        <authorList>
            <person name="Kono N."/>
            <person name="Nakamura H."/>
            <person name="Ohtoshi R."/>
            <person name="Moran D.A.P."/>
            <person name="Shinohara A."/>
            <person name="Yoshida Y."/>
            <person name="Fujiwara M."/>
            <person name="Mori M."/>
            <person name="Tomita M."/>
            <person name="Arakawa K."/>
        </authorList>
    </citation>
    <scope>NUCLEOTIDE SEQUENCE [LARGE SCALE GENOMIC DNA]</scope>
</reference>
<keyword evidence="2" id="KW-1185">Reference proteome</keyword>
<gene>
    <name evidence="1" type="ORF">AVEN_234177_1</name>
</gene>
<name>A0A4Y2L413_ARAVE</name>
<organism evidence="1 2">
    <name type="scientific">Araneus ventricosus</name>
    <name type="common">Orbweaver spider</name>
    <name type="synonym">Epeira ventricosa</name>
    <dbReference type="NCBI Taxonomy" id="182803"/>
    <lineage>
        <taxon>Eukaryota</taxon>
        <taxon>Metazoa</taxon>
        <taxon>Ecdysozoa</taxon>
        <taxon>Arthropoda</taxon>
        <taxon>Chelicerata</taxon>
        <taxon>Arachnida</taxon>
        <taxon>Araneae</taxon>
        <taxon>Araneomorphae</taxon>
        <taxon>Entelegynae</taxon>
        <taxon>Araneoidea</taxon>
        <taxon>Araneidae</taxon>
        <taxon>Araneus</taxon>
    </lineage>
</organism>
<evidence type="ECO:0000313" key="2">
    <source>
        <dbReference type="Proteomes" id="UP000499080"/>
    </source>
</evidence>
<dbReference type="Proteomes" id="UP000499080">
    <property type="component" value="Unassembled WGS sequence"/>
</dbReference>
<proteinExistence type="predicted"/>
<protein>
    <submittedName>
        <fullName evidence="1">Uncharacterized protein</fullName>
    </submittedName>
</protein>
<evidence type="ECO:0000313" key="1">
    <source>
        <dbReference type="EMBL" id="GBN09000.1"/>
    </source>
</evidence>
<dbReference type="AlphaFoldDB" id="A0A4Y2L413"/>